<protein>
    <submittedName>
        <fullName evidence="1">Uncharacterized protein</fullName>
    </submittedName>
</protein>
<name>G7Q8W7_9BACT</name>
<dbReference type="RefSeq" id="WP_009180853.1">
    <property type="nucleotide sequence ID" value="NZ_CM001368.1"/>
</dbReference>
<proteinExistence type="predicted"/>
<sequence>MSRREKILLAATAVVAVIGLVTLLGDKTPPVAPPQRPAAGEAAKAATMLKSIQDAALGPHEVAVLAAIDRKWREAAFYDRPLTGREVAKPTVLPRYTGYVELGTGRLAVLDGMEYQAGDPLDGGIYKVFSITPDQVVLENLGSGQQVTVQAEGQDSR</sequence>
<dbReference type="Proteomes" id="UP000004662">
    <property type="component" value="Chromosome"/>
</dbReference>
<evidence type="ECO:0000313" key="2">
    <source>
        <dbReference type="Proteomes" id="UP000004662"/>
    </source>
</evidence>
<keyword evidence="2" id="KW-1185">Reference proteome</keyword>
<dbReference type="eggNOG" id="ENOG5033GV5">
    <property type="taxonomic scope" value="Bacteria"/>
</dbReference>
<dbReference type="STRING" id="694327.DFW101_1445"/>
<organism evidence="1 2">
    <name type="scientific">Solidesulfovibrio carbinoliphilus subsp. oakridgensis</name>
    <dbReference type="NCBI Taxonomy" id="694327"/>
    <lineage>
        <taxon>Bacteria</taxon>
        <taxon>Pseudomonadati</taxon>
        <taxon>Thermodesulfobacteriota</taxon>
        <taxon>Desulfovibrionia</taxon>
        <taxon>Desulfovibrionales</taxon>
        <taxon>Desulfovibrionaceae</taxon>
        <taxon>Solidesulfovibrio</taxon>
    </lineage>
</organism>
<dbReference type="OrthoDB" id="5456333at2"/>
<accession>G7Q8W7</accession>
<dbReference type="EMBL" id="CM001368">
    <property type="protein sequence ID" value="EHJ47453.1"/>
    <property type="molecule type" value="Genomic_DNA"/>
</dbReference>
<reference evidence="2" key="1">
    <citation type="journal article" date="2015" name="Genome Announc.">
        <title>High-Quality Draft Genome Sequence of Desulfovibrio carbinoliphilus FW-101-2B, an Organic Acid-Oxidizing Sulfate-Reducing Bacterium Isolated from Uranium(VI)-Contaminated Groundwater.</title>
        <authorList>
            <person name="Ramsay B.D."/>
            <person name="Hwang C."/>
            <person name="Woo H.L."/>
            <person name="Carroll S.L."/>
            <person name="Lucas S."/>
            <person name="Han J."/>
            <person name="Lapidus A.L."/>
            <person name="Cheng J.F."/>
            <person name="Goodwin L.A."/>
            <person name="Pitluck S."/>
            <person name="Peters L."/>
            <person name="Chertkov O."/>
            <person name="Held B."/>
            <person name="Detter J.C."/>
            <person name="Han C.S."/>
            <person name="Tapia R."/>
            <person name="Land M.L."/>
            <person name="Hauser L.J."/>
            <person name="Kyrpides N.C."/>
            <person name="Ivanova N.N."/>
            <person name="Mikhailova N."/>
            <person name="Pagani I."/>
            <person name="Woyke T."/>
            <person name="Arkin A.P."/>
            <person name="Dehal P."/>
            <person name="Chivian D."/>
            <person name="Criddle C.S."/>
            <person name="Wu W."/>
            <person name="Chakraborty R."/>
            <person name="Hazen T.C."/>
            <person name="Fields M.W."/>
        </authorList>
    </citation>
    <scope>NUCLEOTIDE SEQUENCE [LARGE SCALE GENOMIC DNA]</scope>
    <source>
        <strain evidence="2">FW-101-2B</strain>
    </source>
</reference>
<dbReference type="AlphaFoldDB" id="G7Q8W7"/>
<gene>
    <name evidence="1" type="ORF">DFW101_1445</name>
</gene>
<evidence type="ECO:0000313" key="1">
    <source>
        <dbReference type="EMBL" id="EHJ47453.1"/>
    </source>
</evidence>
<dbReference type="HOGENOM" id="CLU_1675089_0_0_7"/>